<dbReference type="GO" id="GO:0005886">
    <property type="term" value="C:plasma membrane"/>
    <property type="evidence" value="ECO:0007669"/>
    <property type="project" value="UniProtKB-SubCell"/>
</dbReference>
<evidence type="ECO:0000256" key="5">
    <source>
        <dbReference type="ARBA" id="ARBA00022989"/>
    </source>
</evidence>
<evidence type="ECO:0000256" key="1">
    <source>
        <dbReference type="ARBA" id="ARBA00004162"/>
    </source>
</evidence>
<evidence type="ECO:0000256" key="2">
    <source>
        <dbReference type="ARBA" id="ARBA00022473"/>
    </source>
</evidence>
<evidence type="ECO:0000256" key="4">
    <source>
        <dbReference type="ARBA" id="ARBA00022692"/>
    </source>
</evidence>
<proteinExistence type="evidence at transcript level"/>
<dbReference type="EMBL" id="EU955379">
    <property type="protein sequence ID" value="ACG27497.1"/>
    <property type="molecule type" value="mRNA"/>
</dbReference>
<keyword evidence="4" id="KW-0812">Transmembrane</keyword>
<name>B6SRL4_MAIZE</name>
<keyword evidence="6" id="KW-0472">Membrane</keyword>
<dbReference type="GeneID" id="100275343"/>
<keyword evidence="3" id="KW-1003">Cell membrane</keyword>
<dbReference type="GO" id="GO:0008285">
    <property type="term" value="P:negative regulation of cell population proliferation"/>
    <property type="evidence" value="ECO:0007669"/>
    <property type="project" value="InterPro"/>
</dbReference>
<reference evidence="8" key="1">
    <citation type="journal article" date="2009" name="Plant Mol. Biol.">
        <title>Insights into corn genes derived from large-scale cDNA sequencing.</title>
        <authorList>
            <person name="Alexandrov N.N."/>
            <person name="Brover V.V."/>
            <person name="Freidin S."/>
            <person name="Troukhan M.E."/>
            <person name="Tatarinova T.V."/>
            <person name="Zhang H."/>
            <person name="Swaller T.J."/>
            <person name="Lu Y.P."/>
            <person name="Bouck J."/>
            <person name="Flavell R.B."/>
            <person name="Feldmann K.A."/>
        </authorList>
    </citation>
    <scope>NUCLEOTIDE SEQUENCE</scope>
</reference>
<comment type="similarity">
    <text evidence="7">Belongs to the DVL/RTFL small polypeptides family.</text>
</comment>
<keyword evidence="5" id="KW-1133">Transmembrane helix</keyword>
<dbReference type="RefSeq" id="NP_001352026.1">
    <property type="nucleotide sequence ID" value="NM_001365097.1"/>
</dbReference>
<evidence type="ECO:0000256" key="3">
    <source>
        <dbReference type="ARBA" id="ARBA00022475"/>
    </source>
</evidence>
<dbReference type="KEGG" id="zma:100275343"/>
<dbReference type="AlphaFoldDB" id="B6SRL4"/>
<evidence type="ECO:0000256" key="6">
    <source>
        <dbReference type="ARBA" id="ARBA00023136"/>
    </source>
</evidence>
<sequence length="36" mass="4453">MKLGGRQGRLNRALREKRARFYIFRRCVVMLLRWSD</sequence>
<organism evidence="8">
    <name type="scientific">Zea mays</name>
    <name type="common">Maize</name>
    <dbReference type="NCBI Taxonomy" id="4577"/>
    <lineage>
        <taxon>Eukaryota</taxon>
        <taxon>Viridiplantae</taxon>
        <taxon>Streptophyta</taxon>
        <taxon>Embryophyta</taxon>
        <taxon>Tracheophyta</taxon>
        <taxon>Spermatophyta</taxon>
        <taxon>Magnoliopsida</taxon>
        <taxon>Liliopsida</taxon>
        <taxon>Poales</taxon>
        <taxon>Poaceae</taxon>
        <taxon>PACMAD clade</taxon>
        <taxon>Panicoideae</taxon>
        <taxon>Andropogonodae</taxon>
        <taxon>Andropogoneae</taxon>
        <taxon>Tripsacinae</taxon>
        <taxon>Zea</taxon>
    </lineage>
</organism>
<comment type="subcellular location">
    <subcellularLocation>
        <location evidence="1">Cell membrane</location>
        <topology evidence="1">Single-pass membrane protein</topology>
    </subcellularLocation>
</comment>
<evidence type="ECO:0000256" key="7">
    <source>
        <dbReference type="ARBA" id="ARBA00024340"/>
    </source>
</evidence>
<dbReference type="PANTHER" id="PTHR33102">
    <property type="entry name" value="DVL19-RELATED-RELATED"/>
    <property type="match status" value="1"/>
</dbReference>
<dbReference type="InterPro" id="IPR051525">
    <property type="entry name" value="DVL_RTFL_regulatory"/>
</dbReference>
<accession>B6SRL4</accession>
<dbReference type="InterPro" id="IPR012552">
    <property type="entry name" value="DVL"/>
</dbReference>
<keyword evidence="2" id="KW-0217">Developmental protein</keyword>
<dbReference type="OrthoDB" id="623113at2759"/>
<evidence type="ECO:0000313" key="8">
    <source>
        <dbReference type="EMBL" id="ACG27497.1"/>
    </source>
</evidence>
<dbReference type="GO" id="GO:0048367">
    <property type="term" value="P:shoot system development"/>
    <property type="evidence" value="ECO:0007669"/>
    <property type="project" value="UniProtKB-ARBA"/>
</dbReference>
<dbReference type="Pfam" id="PF08137">
    <property type="entry name" value="DVL"/>
    <property type="match status" value="1"/>
</dbReference>
<protein>
    <submittedName>
        <fullName evidence="8">Uncharacterized protein</fullName>
    </submittedName>
</protein>